<keyword evidence="2 9" id="KW-0812">Transmembrane</keyword>
<dbReference type="InterPro" id="IPR012968">
    <property type="entry name" value="FerIin_dom"/>
</dbReference>
<dbReference type="InterPro" id="IPR012561">
    <property type="entry name" value="Ferlin_B-domain"/>
</dbReference>
<proteinExistence type="predicted"/>
<dbReference type="PANTHER" id="PTHR12546">
    <property type="entry name" value="FER-1-LIKE"/>
    <property type="match status" value="1"/>
</dbReference>
<evidence type="ECO:0000256" key="5">
    <source>
        <dbReference type="ARBA" id="ARBA00022837"/>
    </source>
</evidence>
<keyword evidence="4" id="KW-0677">Repeat</keyword>
<evidence type="ECO:0000256" key="4">
    <source>
        <dbReference type="ARBA" id="ARBA00022737"/>
    </source>
</evidence>
<evidence type="ECO:0000256" key="9">
    <source>
        <dbReference type="SAM" id="Phobius"/>
    </source>
</evidence>
<evidence type="ECO:0000313" key="12">
    <source>
        <dbReference type="Proteomes" id="UP000663824"/>
    </source>
</evidence>
<evidence type="ECO:0000256" key="8">
    <source>
        <dbReference type="SAM" id="MobiDB-lite"/>
    </source>
</evidence>
<reference evidence="11" key="1">
    <citation type="submission" date="2021-02" db="EMBL/GenBank/DDBJ databases">
        <authorList>
            <person name="Nowell W R."/>
        </authorList>
    </citation>
    <scope>NUCLEOTIDE SEQUENCE</scope>
</reference>
<feature type="domain" description="C2" evidence="10">
    <location>
        <begin position="253"/>
        <end position="377"/>
    </location>
</feature>
<dbReference type="InterPro" id="IPR037725">
    <property type="entry name" value="C2F_Ferlin"/>
</dbReference>
<dbReference type="PANTHER" id="PTHR12546:SF60">
    <property type="entry name" value="MISFIRE, ISOFORM F"/>
    <property type="match status" value="1"/>
</dbReference>
<evidence type="ECO:0000256" key="2">
    <source>
        <dbReference type="ARBA" id="ARBA00022692"/>
    </source>
</evidence>
<dbReference type="InterPro" id="IPR000008">
    <property type="entry name" value="C2_dom"/>
</dbReference>
<keyword evidence="6 9" id="KW-1133">Transmembrane helix</keyword>
<dbReference type="Gene3D" id="2.60.40.150">
    <property type="entry name" value="C2 domain"/>
    <property type="match status" value="5"/>
</dbReference>
<feature type="domain" description="C2" evidence="10">
    <location>
        <begin position="1436"/>
        <end position="1555"/>
    </location>
</feature>
<dbReference type="SMART" id="SM01202">
    <property type="entry name" value="FerI"/>
    <property type="match status" value="1"/>
</dbReference>
<evidence type="ECO:0000256" key="7">
    <source>
        <dbReference type="ARBA" id="ARBA00023136"/>
    </source>
</evidence>
<dbReference type="EMBL" id="CAJNRE010005368">
    <property type="protein sequence ID" value="CAF2044091.1"/>
    <property type="molecule type" value="Genomic_DNA"/>
</dbReference>
<dbReference type="InterPro" id="IPR032362">
    <property type="entry name" value="Ferlin_C"/>
</dbReference>
<feature type="compositionally biased region" description="Basic and acidic residues" evidence="8">
    <location>
        <begin position="1176"/>
        <end position="1194"/>
    </location>
</feature>
<dbReference type="SMART" id="SM00239">
    <property type="entry name" value="C2"/>
    <property type="match status" value="5"/>
</dbReference>
<protein>
    <recommendedName>
        <fullName evidence="10">C2 domain-containing protein</fullName>
    </recommendedName>
</protein>
<feature type="domain" description="C2" evidence="10">
    <location>
        <begin position="952"/>
        <end position="1083"/>
    </location>
</feature>
<evidence type="ECO:0000256" key="1">
    <source>
        <dbReference type="ARBA" id="ARBA00004167"/>
    </source>
</evidence>
<evidence type="ECO:0000259" key="10">
    <source>
        <dbReference type="PROSITE" id="PS50004"/>
    </source>
</evidence>
<dbReference type="Pfam" id="PF22901">
    <property type="entry name" value="dsrm_Ferlin"/>
    <property type="match status" value="1"/>
</dbReference>
<dbReference type="SUPFAM" id="SSF49562">
    <property type="entry name" value="C2 domain (Calcium/lipid-binding domain, CaLB)"/>
    <property type="match status" value="5"/>
</dbReference>
<dbReference type="CDD" id="cd04037">
    <property type="entry name" value="C2E_Ferlin"/>
    <property type="match status" value="1"/>
</dbReference>
<organism evidence="11 12">
    <name type="scientific">Rotaria magnacalcarata</name>
    <dbReference type="NCBI Taxonomy" id="392030"/>
    <lineage>
        <taxon>Eukaryota</taxon>
        <taxon>Metazoa</taxon>
        <taxon>Spiralia</taxon>
        <taxon>Gnathifera</taxon>
        <taxon>Rotifera</taxon>
        <taxon>Eurotatoria</taxon>
        <taxon>Bdelloidea</taxon>
        <taxon>Philodinida</taxon>
        <taxon>Philodinidae</taxon>
        <taxon>Rotaria</taxon>
    </lineage>
</organism>
<dbReference type="GO" id="GO:0016020">
    <property type="term" value="C:membrane"/>
    <property type="evidence" value="ECO:0007669"/>
    <property type="project" value="UniProtKB-SubCell"/>
</dbReference>
<feature type="domain" description="C2" evidence="10">
    <location>
        <begin position="1691"/>
        <end position="1843"/>
    </location>
</feature>
<evidence type="ECO:0000256" key="6">
    <source>
        <dbReference type="ARBA" id="ARBA00022989"/>
    </source>
</evidence>
<keyword evidence="3" id="KW-0479">Metal-binding</keyword>
<feature type="region of interest" description="Disordered" evidence="8">
    <location>
        <begin position="1176"/>
        <end position="1208"/>
    </location>
</feature>
<dbReference type="InterPro" id="IPR037724">
    <property type="entry name" value="C2E_Ferlin"/>
</dbReference>
<dbReference type="SMART" id="SM01201">
    <property type="entry name" value="FerB"/>
    <property type="match status" value="1"/>
</dbReference>
<dbReference type="InterPro" id="IPR037721">
    <property type="entry name" value="Ferlin"/>
</dbReference>
<dbReference type="Pfam" id="PF00168">
    <property type="entry name" value="C2"/>
    <property type="match status" value="5"/>
</dbReference>
<keyword evidence="5" id="KW-0106">Calcium</keyword>
<dbReference type="Pfam" id="PF08150">
    <property type="entry name" value="FerB"/>
    <property type="match status" value="1"/>
</dbReference>
<dbReference type="InterPro" id="IPR035892">
    <property type="entry name" value="C2_domain_sf"/>
</dbReference>
<dbReference type="Pfam" id="PF16165">
    <property type="entry name" value="Ferlin_C"/>
    <property type="match status" value="1"/>
</dbReference>
<evidence type="ECO:0000256" key="3">
    <source>
        <dbReference type="ARBA" id="ARBA00022723"/>
    </source>
</evidence>
<feature type="transmembrane region" description="Helical" evidence="9">
    <location>
        <begin position="1945"/>
        <end position="1967"/>
    </location>
</feature>
<gene>
    <name evidence="11" type="ORF">MBJ925_LOCUS11856</name>
</gene>
<dbReference type="InterPro" id="IPR055072">
    <property type="entry name" value="Ferlin_DSRM"/>
</dbReference>
<comment type="subcellular location">
    <subcellularLocation>
        <location evidence="1">Membrane</location>
        <topology evidence="1">Single-pass membrane protein</topology>
    </subcellularLocation>
</comment>
<dbReference type="GO" id="GO:0007009">
    <property type="term" value="P:plasma membrane organization"/>
    <property type="evidence" value="ECO:0007669"/>
    <property type="project" value="TreeGrafter"/>
</dbReference>
<comment type="caution">
    <text evidence="11">The sequence shown here is derived from an EMBL/GenBank/DDBJ whole genome shotgun (WGS) entry which is preliminary data.</text>
</comment>
<accession>A0A816P3T0</accession>
<dbReference type="CDD" id="cd08374">
    <property type="entry name" value="C2F_Ferlin"/>
    <property type="match status" value="1"/>
</dbReference>
<sequence>MALTIFLFNVSKLDGSTSKMDIIDENDDQSTFDKPAIKFIPEEDIPLLCAKVTFRGIHLWSNNVRIRNHTASFIARENKPKKFSFNIATVLVPDDKLKIEFFTSNSRKKRKKLIAIFEIMLECLIDTKYIDLREENLCDTNNHLIETTVQLRLYYTPPDIDQQMAGLGYGDNNMLVDWKSMFDDEGRHGGHRYRHLHSKHDSQFKKIRSKLIGRTDDADTDSCSDSEFDEKQNVDKNGTILKENIQKRMEENNVELIEKSLGRYTGDPYEMTEWQVMVHIVQARDLPGLNINPYVVVQIDNQKYQTSTQKSSSSPYFGEFFTFDFTLPATKFMEKVIFIKVHDEIRIISKFTDTAPIGVFRLDVATVYNEKEHAFERKWAQLVNPANVGAQCGHLLVSISVTQSGAQTKNVVSEAGQEDDEFNVSKTLIPAAMPRILFPMQLKIIFYSASELPEMMTDFLATVSKKIIQSDNWEPIDSYVEVSYNTMTAKTEDRNGTTPVWGEALYLMGRFPPLIRTMKITLKDRAAMQSDRVISSFFIDILLISESNPAVGFLPTLGPTWIFLYGSSREYPISKEQAGLNEGMGESICYKGRILMAIESHPVNEENAANMSVQKETGIAFPEAHIFPMKRTFLLFGCIYDVSMIDKSFGNSTICFELSIGPSGYLNPNELAAVYHKPVSSLTRLYPRVPIDNNKNHFRLPIDLQKPILFTKYIFHDYIYRMTLSNRLKHISEYLYEKIGALKMKINSKVSNEILMEEYRKIENYVHTLPCGCGEQKTSTDALSYTPIVHPNLSELLSCGPTANTKMNNMDQKRRKKILYYLDVMKGWISRAADFDDSKRYETIKELYKIADVFRKMAIDAQPALPDIFLWMICDSQRVAYARFQPEDLLFNICQGDKGLHSGRVQTIFLKTPRSTYQRFNSSTNAKVQLYLWLGIEEYEPYIFKHLPTGFDMPTLPLQPELKTIRYNGGTFFELRCHCYKARALIAADASGLSDPFLSITVGNETQRTPAIKQSLNPQWNITLAFRNLIHVGTRETAEEIVGNVVAECYDYDESLPDDETFWPYLSILCVENSLFGKKEVIGNLVVTNLQKYFQKPADRLSKADQDLAEVVNELSKRIPYDFNRVRRSVIDAYEAAVEDQNADLRNKKLLEFENKAGQDTKTPIIMTDVFEKEGNDKFDEQANRENADSKEGNLELESADGGAHGNKPLTAEERIRRNNMEKEAGWWHKYYASKARLKLQQRAALDMDEILANSCNVYASDFDDHTEFVAKKRLNLWDKAKKLLLNAGKTQGTLRHMATQQMDRLKSSQKPISDFENSFEHIENDRLKELTLLQTFDVVETELENVYDYEGFTDCIETFPLYKGKGSNRSDEFGDEKRIETKFKGKLYIRQIQSESSSRQGSAHKHKNLFQISATPTILNPQLHLQSQSVMGGPAKMDPMLQFDYNRNPIILKCRLYIIKAILYRGWDRSGKADPFIKIVLNNTTVIDDTVGKLQNTLEPVFGKSFEFDVQLPFENLIRIQLWDWDMTSSNDMIAETKIDIENRWFSCHRATCGIPKRYDSAGYNIWRDTKKPTKILEELCRTVNINAPVYTPDFGSVAVGDELFKCDHECLEFMKHTKDAEKLHRKAHHESIDDYLQENTALVALHEWGKKINPKHALVTEHIECRSLFNPIYPGTEQGKLEMWLDFFPMSRPPASAMTDITPPKPTNYQLRLTVWNTADVELNDENILTGEKTSDIYVKAWIIGEKTDVQQTDIHYRSLTGEGNFNWRFIFDFQFLDIEQKVVFESKDSVFQVGNTIKKIPPRVVIRVYDADFFSADDFLGECILNLTSLKCGSKTPDSCKANILDAKHEGINLFTKKRIAGWWPMIAPQKQGEIRGEDLLGGKLEAEFSLITAEEAEQNPVGKAREAPQPLDEPNRPKNSFLWFLSPWKTLRYILWRSYKWTIVLSIFIFLILICLLIGLWTLPGEIMKQMTSKVFGK</sequence>
<dbReference type="PROSITE" id="PS50004">
    <property type="entry name" value="C2"/>
    <property type="match status" value="5"/>
</dbReference>
<name>A0A816P3T0_9BILA</name>
<dbReference type="Proteomes" id="UP000663824">
    <property type="component" value="Unassembled WGS sequence"/>
</dbReference>
<evidence type="ECO:0000313" key="11">
    <source>
        <dbReference type="EMBL" id="CAF2044091.1"/>
    </source>
</evidence>
<feature type="domain" description="C2" evidence="10">
    <location>
        <begin position="423"/>
        <end position="554"/>
    </location>
</feature>
<keyword evidence="7 9" id="KW-0472">Membrane</keyword>
<dbReference type="GO" id="GO:0046872">
    <property type="term" value="F:metal ion binding"/>
    <property type="evidence" value="ECO:0007669"/>
    <property type="project" value="UniProtKB-KW"/>
</dbReference>